<keyword evidence="2" id="KW-0238">DNA-binding</keyword>
<keyword evidence="6" id="KW-1185">Reference proteome</keyword>
<feature type="domain" description="HTH lacI-type" evidence="4">
    <location>
        <begin position="1"/>
        <end position="50"/>
    </location>
</feature>
<gene>
    <name evidence="5" type="ORF">So717_41470</name>
</gene>
<evidence type="ECO:0000313" key="5">
    <source>
        <dbReference type="EMBL" id="GFE52394.1"/>
    </source>
</evidence>
<keyword evidence="1" id="KW-0805">Transcription regulation</keyword>
<dbReference type="AlphaFoldDB" id="A0A640VXS2"/>
<dbReference type="InterPro" id="IPR001761">
    <property type="entry name" value="Peripla_BP/Lac1_sug-bd_dom"/>
</dbReference>
<dbReference type="Pfam" id="PF00532">
    <property type="entry name" value="Peripla_BP_1"/>
    <property type="match status" value="1"/>
</dbReference>
<organism evidence="5 6">
    <name type="scientific">Roseobacter cerasinus</name>
    <dbReference type="NCBI Taxonomy" id="2602289"/>
    <lineage>
        <taxon>Bacteria</taxon>
        <taxon>Pseudomonadati</taxon>
        <taxon>Pseudomonadota</taxon>
        <taxon>Alphaproteobacteria</taxon>
        <taxon>Rhodobacterales</taxon>
        <taxon>Roseobacteraceae</taxon>
        <taxon>Roseobacter</taxon>
    </lineage>
</organism>
<dbReference type="SMART" id="SM00354">
    <property type="entry name" value="HTH_LACI"/>
    <property type="match status" value="1"/>
</dbReference>
<dbReference type="Pfam" id="PF00356">
    <property type="entry name" value="LacI"/>
    <property type="match status" value="1"/>
</dbReference>
<evidence type="ECO:0000259" key="4">
    <source>
        <dbReference type="PROSITE" id="PS50932"/>
    </source>
</evidence>
<dbReference type="PANTHER" id="PTHR30146">
    <property type="entry name" value="LACI-RELATED TRANSCRIPTIONAL REPRESSOR"/>
    <property type="match status" value="1"/>
</dbReference>
<dbReference type="Gene3D" id="3.40.50.2300">
    <property type="match status" value="2"/>
</dbReference>
<dbReference type="PANTHER" id="PTHR30146:SF2">
    <property type="entry name" value="HTH-TYPE TRANSCRIPTIONAL REGULATOR GNTR"/>
    <property type="match status" value="1"/>
</dbReference>
<dbReference type="CDD" id="cd01575">
    <property type="entry name" value="PBP1_GntR"/>
    <property type="match status" value="1"/>
</dbReference>
<dbReference type="GO" id="GO:0003700">
    <property type="term" value="F:DNA-binding transcription factor activity"/>
    <property type="evidence" value="ECO:0007669"/>
    <property type="project" value="TreeGrafter"/>
</dbReference>
<evidence type="ECO:0000256" key="3">
    <source>
        <dbReference type="ARBA" id="ARBA00023163"/>
    </source>
</evidence>
<dbReference type="Proteomes" id="UP000436522">
    <property type="component" value="Unassembled WGS sequence"/>
</dbReference>
<dbReference type="InterPro" id="IPR010982">
    <property type="entry name" value="Lambda_DNA-bd_dom_sf"/>
</dbReference>
<reference evidence="5 6" key="1">
    <citation type="submission" date="2019-12" db="EMBL/GenBank/DDBJ databases">
        <title>Roseobacter cerasinus sp. nov., isolated from seawater around aquaculture.</title>
        <authorList>
            <person name="Muramatsu S."/>
            <person name="Takabe Y."/>
            <person name="Mori K."/>
            <person name="Takaichi S."/>
            <person name="Hanada S."/>
        </authorList>
    </citation>
    <scope>NUCLEOTIDE SEQUENCE [LARGE SCALE GENOMIC DNA]</scope>
    <source>
        <strain evidence="5 6">AI77</strain>
    </source>
</reference>
<keyword evidence="3" id="KW-0804">Transcription</keyword>
<dbReference type="CDD" id="cd01392">
    <property type="entry name" value="HTH_LacI"/>
    <property type="match status" value="1"/>
</dbReference>
<dbReference type="SUPFAM" id="SSF53822">
    <property type="entry name" value="Periplasmic binding protein-like I"/>
    <property type="match status" value="1"/>
</dbReference>
<protein>
    <submittedName>
        <fullName evidence="5">LacI family transcriptional regulator</fullName>
    </submittedName>
</protein>
<accession>A0A640VXS2</accession>
<dbReference type="Gene3D" id="1.10.260.40">
    <property type="entry name" value="lambda repressor-like DNA-binding domains"/>
    <property type="match status" value="1"/>
</dbReference>
<evidence type="ECO:0000256" key="2">
    <source>
        <dbReference type="ARBA" id="ARBA00023125"/>
    </source>
</evidence>
<dbReference type="PROSITE" id="PS50932">
    <property type="entry name" value="HTH_LACI_2"/>
    <property type="match status" value="1"/>
</dbReference>
<dbReference type="EMBL" id="BLIV01000012">
    <property type="protein sequence ID" value="GFE52394.1"/>
    <property type="molecule type" value="Genomic_DNA"/>
</dbReference>
<name>A0A640VXS2_9RHOB</name>
<evidence type="ECO:0000313" key="6">
    <source>
        <dbReference type="Proteomes" id="UP000436522"/>
    </source>
</evidence>
<dbReference type="InterPro" id="IPR000843">
    <property type="entry name" value="HTH_LacI"/>
</dbReference>
<sequence>MATRAGVSEISVSRVMRNAPNISDALRRKVTDAANALSYTPNRLAGALKSQSSNLVAVVLPSMSNAVFPAVLDGIESVLDEQGLNAVLGLSGYDPDREVRVIRELLSWSPKGIILTGVHHGEAVRGMIAQMDVPVVQIMDIEGDPIGSMVGVSHSHAAIAAADHLHARGYRRIGYIGAWNERPERSLARRLAFEQQLQHHGTPLVAAHILEDRSSARIGAAATIALLTEHPEIDCIFYANDDLALGGLFYALSAGLDVPRELGLMGFNGLDIGKATPIPLSSIETPRFQMGAKAADLLLRSRTEGPQTVDLGFRVFDGGTT</sequence>
<dbReference type="GO" id="GO:0000976">
    <property type="term" value="F:transcription cis-regulatory region binding"/>
    <property type="evidence" value="ECO:0007669"/>
    <property type="project" value="TreeGrafter"/>
</dbReference>
<dbReference type="SUPFAM" id="SSF47413">
    <property type="entry name" value="lambda repressor-like DNA-binding domains"/>
    <property type="match status" value="1"/>
</dbReference>
<dbReference type="InterPro" id="IPR028082">
    <property type="entry name" value="Peripla_BP_I"/>
</dbReference>
<evidence type="ECO:0000256" key="1">
    <source>
        <dbReference type="ARBA" id="ARBA00023015"/>
    </source>
</evidence>
<proteinExistence type="predicted"/>
<comment type="caution">
    <text evidence="5">The sequence shown here is derived from an EMBL/GenBank/DDBJ whole genome shotgun (WGS) entry which is preliminary data.</text>
</comment>